<organism evidence="1 2">
    <name type="scientific">Rubus argutus</name>
    <name type="common">Southern blackberry</name>
    <dbReference type="NCBI Taxonomy" id="59490"/>
    <lineage>
        <taxon>Eukaryota</taxon>
        <taxon>Viridiplantae</taxon>
        <taxon>Streptophyta</taxon>
        <taxon>Embryophyta</taxon>
        <taxon>Tracheophyta</taxon>
        <taxon>Spermatophyta</taxon>
        <taxon>Magnoliopsida</taxon>
        <taxon>eudicotyledons</taxon>
        <taxon>Gunneridae</taxon>
        <taxon>Pentapetalae</taxon>
        <taxon>rosids</taxon>
        <taxon>fabids</taxon>
        <taxon>Rosales</taxon>
        <taxon>Rosaceae</taxon>
        <taxon>Rosoideae</taxon>
        <taxon>Rosoideae incertae sedis</taxon>
        <taxon>Rubus</taxon>
    </lineage>
</organism>
<evidence type="ECO:0000313" key="2">
    <source>
        <dbReference type="Proteomes" id="UP001457282"/>
    </source>
</evidence>
<dbReference type="AlphaFoldDB" id="A0AAW1Y6R2"/>
<name>A0AAW1Y6R2_RUBAR</name>
<dbReference type="EMBL" id="JBEDUW010000002">
    <property type="protein sequence ID" value="KAK9944081.1"/>
    <property type="molecule type" value="Genomic_DNA"/>
</dbReference>
<accession>A0AAW1Y6R2</accession>
<protein>
    <submittedName>
        <fullName evidence="1">Uncharacterized protein</fullName>
    </submittedName>
</protein>
<gene>
    <name evidence="1" type="ORF">M0R45_009665</name>
</gene>
<sequence>MFCYCILEKSHNHVKARSRGLLWTEIFVSDPTSRSCGQNIVVMSVSDGLYSGKMVVRFKLSRQGGRVGVTGRMLWGAEAFGGFP</sequence>
<proteinExistence type="predicted"/>
<comment type="caution">
    <text evidence="1">The sequence shown here is derived from an EMBL/GenBank/DDBJ whole genome shotgun (WGS) entry which is preliminary data.</text>
</comment>
<evidence type="ECO:0000313" key="1">
    <source>
        <dbReference type="EMBL" id="KAK9944081.1"/>
    </source>
</evidence>
<reference evidence="1 2" key="1">
    <citation type="journal article" date="2023" name="G3 (Bethesda)">
        <title>A chromosome-length genome assembly and annotation of blackberry (Rubus argutus, cv. 'Hillquist').</title>
        <authorList>
            <person name="Bruna T."/>
            <person name="Aryal R."/>
            <person name="Dudchenko O."/>
            <person name="Sargent D.J."/>
            <person name="Mead D."/>
            <person name="Buti M."/>
            <person name="Cavallini A."/>
            <person name="Hytonen T."/>
            <person name="Andres J."/>
            <person name="Pham M."/>
            <person name="Weisz D."/>
            <person name="Mascagni F."/>
            <person name="Usai G."/>
            <person name="Natali L."/>
            <person name="Bassil N."/>
            <person name="Fernandez G.E."/>
            <person name="Lomsadze A."/>
            <person name="Armour M."/>
            <person name="Olukolu B."/>
            <person name="Poorten T."/>
            <person name="Britton C."/>
            <person name="Davik J."/>
            <person name="Ashrafi H."/>
            <person name="Aiden E.L."/>
            <person name="Borodovsky M."/>
            <person name="Worthington M."/>
        </authorList>
    </citation>
    <scope>NUCLEOTIDE SEQUENCE [LARGE SCALE GENOMIC DNA]</scope>
    <source>
        <strain evidence="1">PI 553951</strain>
    </source>
</reference>
<dbReference type="Proteomes" id="UP001457282">
    <property type="component" value="Unassembled WGS sequence"/>
</dbReference>
<keyword evidence="2" id="KW-1185">Reference proteome</keyword>